<dbReference type="KEGG" id="pter:C2L65_33755"/>
<evidence type="ECO:0008006" key="4">
    <source>
        <dbReference type="Google" id="ProtNLM"/>
    </source>
</evidence>
<evidence type="ECO:0000313" key="3">
    <source>
        <dbReference type="Proteomes" id="UP000243502"/>
    </source>
</evidence>
<keyword evidence="1" id="KW-1133">Transmembrane helix</keyword>
<feature type="transmembrane region" description="Helical" evidence="1">
    <location>
        <begin position="88"/>
        <end position="113"/>
    </location>
</feature>
<organism evidence="2 3">
    <name type="scientific">Paraburkholderia terrae</name>
    <dbReference type="NCBI Taxonomy" id="311230"/>
    <lineage>
        <taxon>Bacteria</taxon>
        <taxon>Pseudomonadati</taxon>
        <taxon>Pseudomonadota</taxon>
        <taxon>Betaproteobacteria</taxon>
        <taxon>Burkholderiales</taxon>
        <taxon>Burkholderiaceae</taxon>
        <taxon>Paraburkholderia</taxon>
    </lineage>
</organism>
<feature type="transmembrane region" description="Helical" evidence="1">
    <location>
        <begin position="52"/>
        <end position="76"/>
    </location>
</feature>
<proteinExistence type="predicted"/>
<name>A0A2I8EYP1_9BURK</name>
<keyword evidence="1" id="KW-0472">Membrane</keyword>
<gene>
    <name evidence="2" type="ORF">C2L65_33755</name>
</gene>
<dbReference type="OrthoDB" id="515952at2"/>
<evidence type="ECO:0000256" key="1">
    <source>
        <dbReference type="SAM" id="Phobius"/>
    </source>
</evidence>
<protein>
    <recommendedName>
        <fullName evidence="4">Transmembrane protein</fullName>
    </recommendedName>
</protein>
<dbReference type="AlphaFoldDB" id="A0A2I8EYP1"/>
<dbReference type="Proteomes" id="UP000243502">
    <property type="component" value="Chromosome 3"/>
</dbReference>
<sequence>MNDQSKRLTLVSTRRPACTRLNALEESPVAERSACPFDLRSSYDSPRTRVKYWSATGAFWGGAWGLLCGPTLFYSATGTGLGADVKQAFASLICGAAGTMVGAAFAGFAAMLTRRRVRSMQARPLTSSGLRIVDINEARAYGLYSDHRPMHTTSEEQEQ</sequence>
<reference evidence="2 3" key="1">
    <citation type="submission" date="2018-01" db="EMBL/GenBank/DDBJ databases">
        <title>Species boundaries and ecological features among Paraburkholderia terrae DSMZ17804T, P. hospita DSMZ17164T and P. caribensis DSMZ13236T.</title>
        <authorList>
            <person name="Pratama A.A."/>
        </authorList>
    </citation>
    <scope>NUCLEOTIDE SEQUENCE [LARGE SCALE GENOMIC DNA]</scope>
    <source>
        <strain evidence="2 3">DSM 17804</strain>
    </source>
</reference>
<evidence type="ECO:0000313" key="2">
    <source>
        <dbReference type="EMBL" id="AUT64620.1"/>
    </source>
</evidence>
<dbReference type="RefSeq" id="WP_042311885.1">
    <property type="nucleotide sequence ID" value="NZ_CP026113.1"/>
</dbReference>
<accession>A0A2I8EYP1</accession>
<dbReference type="EMBL" id="CP026113">
    <property type="protein sequence ID" value="AUT64620.1"/>
    <property type="molecule type" value="Genomic_DNA"/>
</dbReference>
<keyword evidence="1" id="KW-0812">Transmembrane</keyword>